<dbReference type="STRING" id="1111454.HMPREF1250_1572"/>
<dbReference type="AlphaFoldDB" id="U7UAY0"/>
<dbReference type="OrthoDB" id="9781904at2"/>
<keyword evidence="3" id="KW-0902">Two-component regulatory system</keyword>
<sequence>MTEIFLYPSSWRACLVVAAMVVLLLQFLTWQEGWSLSSYRNARRFCWDMSVMGLPFSTLVVFVFSYSSIQGNFLLIDFCDTFRSAVVILCLLQCVYWWNQCPGIRWIPAAAVASLPVWDHFMPYPLLGALFFSLCYSWRQWRHIRKIQADSLSAYSIQQAIDSMPMGIMLATIDGKGLLINEAMFYLMRMLFNQHFRNAHELWRRLLGFAGSYGITKEYYGDKILFRFPDGKSKLFSRTVLHWGKEQAIQITAIDVTLLDSLNQTLEVQNDLFEQNSHALRNSLKNLEKVQQGRAYTEVASNIHDLMGQRITIFQQFLKNRRLSDYQSIIPLVGSVMTDLRREITISAKQLLKQLLQTYCGIGIHIAIDGQLPQDERYAGIFVRTMREAFTNAVLHGKATAITVQLEESEEMYRIVIADNGEGCAAIVPGQGLRSIRQAVEGAGGTLRLEGQPHFMLVAVFRKERETEGRNSDD</sequence>
<dbReference type="PATRIC" id="fig|1111454.3.peg.2211"/>
<keyword evidence="4" id="KW-0812">Transmembrane</keyword>
<gene>
    <name evidence="5" type="ORF">HMPREF1250_1572</name>
</gene>
<dbReference type="CDD" id="cd16917">
    <property type="entry name" value="HATPase_UhpB-NarQ-NarX-like"/>
    <property type="match status" value="1"/>
</dbReference>
<dbReference type="GO" id="GO:0016301">
    <property type="term" value="F:kinase activity"/>
    <property type="evidence" value="ECO:0007669"/>
    <property type="project" value="UniProtKB-KW"/>
</dbReference>
<evidence type="ECO:0000256" key="4">
    <source>
        <dbReference type="SAM" id="Phobius"/>
    </source>
</evidence>
<keyword evidence="4" id="KW-1133">Transmembrane helix</keyword>
<feature type="transmembrane region" description="Helical" evidence="4">
    <location>
        <begin position="50"/>
        <end position="69"/>
    </location>
</feature>
<proteinExistence type="predicted"/>
<dbReference type="Proteomes" id="UP000017090">
    <property type="component" value="Unassembled WGS sequence"/>
</dbReference>
<keyword evidence="4" id="KW-0472">Membrane</keyword>
<dbReference type="PANTHER" id="PTHR24421">
    <property type="entry name" value="NITRATE/NITRITE SENSOR PROTEIN NARX-RELATED"/>
    <property type="match status" value="1"/>
</dbReference>
<dbReference type="eggNOG" id="COG4585">
    <property type="taxonomic scope" value="Bacteria"/>
</dbReference>
<protein>
    <submittedName>
        <fullName evidence="5">GHKL domain protein</fullName>
    </submittedName>
</protein>
<evidence type="ECO:0000256" key="2">
    <source>
        <dbReference type="ARBA" id="ARBA00022777"/>
    </source>
</evidence>
<keyword evidence="6" id="KW-1185">Reference proteome</keyword>
<accession>U7UAY0</accession>
<keyword evidence="1" id="KW-0808">Transferase</keyword>
<evidence type="ECO:0000256" key="1">
    <source>
        <dbReference type="ARBA" id="ARBA00022679"/>
    </source>
</evidence>
<organism evidence="5 6">
    <name type="scientific">Megasphaera vaginalis</name>
    <name type="common">ex Srinivasan et al. 2021</name>
    <dbReference type="NCBI Taxonomy" id="1111454"/>
    <lineage>
        <taxon>Bacteria</taxon>
        <taxon>Bacillati</taxon>
        <taxon>Bacillota</taxon>
        <taxon>Negativicutes</taxon>
        <taxon>Veillonellales</taxon>
        <taxon>Veillonellaceae</taxon>
        <taxon>Megasphaera</taxon>
    </lineage>
</organism>
<name>U7UAY0_9FIRM</name>
<comment type="caution">
    <text evidence="5">The sequence shown here is derived from an EMBL/GenBank/DDBJ whole genome shotgun (WGS) entry which is preliminary data.</text>
</comment>
<keyword evidence="2" id="KW-0418">Kinase</keyword>
<dbReference type="EMBL" id="AWXA01000062">
    <property type="protein sequence ID" value="ERT56505.1"/>
    <property type="molecule type" value="Genomic_DNA"/>
</dbReference>
<dbReference type="RefSeq" id="WP_023054668.1">
    <property type="nucleotide sequence ID" value="NZ_AWXA01000062.1"/>
</dbReference>
<feature type="transmembrane region" description="Helical" evidence="4">
    <location>
        <begin position="121"/>
        <end position="138"/>
    </location>
</feature>
<dbReference type="GO" id="GO:0000160">
    <property type="term" value="P:phosphorelay signal transduction system"/>
    <property type="evidence" value="ECO:0007669"/>
    <property type="project" value="UniProtKB-KW"/>
</dbReference>
<dbReference type="InterPro" id="IPR036890">
    <property type="entry name" value="HATPase_C_sf"/>
</dbReference>
<evidence type="ECO:0000313" key="5">
    <source>
        <dbReference type="EMBL" id="ERT56505.1"/>
    </source>
</evidence>
<dbReference type="SUPFAM" id="SSF55874">
    <property type="entry name" value="ATPase domain of HSP90 chaperone/DNA topoisomerase II/histidine kinase"/>
    <property type="match status" value="1"/>
</dbReference>
<feature type="transmembrane region" description="Helical" evidence="4">
    <location>
        <begin position="12"/>
        <end position="30"/>
    </location>
</feature>
<evidence type="ECO:0000256" key="3">
    <source>
        <dbReference type="ARBA" id="ARBA00023012"/>
    </source>
</evidence>
<reference evidence="5 6" key="1">
    <citation type="submission" date="2013-09" db="EMBL/GenBank/DDBJ databases">
        <authorList>
            <person name="Durkin A.S."/>
            <person name="Haft D.R."/>
            <person name="McCorrison J."/>
            <person name="Torralba M."/>
            <person name="Gillis M."/>
            <person name="Haft D.H."/>
            <person name="Methe B."/>
            <person name="Sutton G."/>
            <person name="Nelson K.E."/>
        </authorList>
    </citation>
    <scope>NUCLEOTIDE SEQUENCE [LARGE SCALE GENOMIC DNA]</scope>
    <source>
        <strain evidence="5 6">BV3C16-1</strain>
    </source>
</reference>
<evidence type="ECO:0000313" key="6">
    <source>
        <dbReference type="Proteomes" id="UP000017090"/>
    </source>
</evidence>
<feature type="transmembrane region" description="Helical" evidence="4">
    <location>
        <begin position="81"/>
        <end position="98"/>
    </location>
</feature>
<dbReference type="InterPro" id="IPR050482">
    <property type="entry name" value="Sensor_HK_TwoCompSys"/>
</dbReference>
<dbReference type="Gene3D" id="3.30.565.10">
    <property type="entry name" value="Histidine kinase-like ATPase, C-terminal domain"/>
    <property type="match status" value="1"/>
</dbReference>